<reference evidence="10 11" key="1">
    <citation type="submission" date="2022-02" db="EMBL/GenBank/DDBJ databases">
        <title>Mesosutterella porci, a novel member of the family Sutterellaceae from pig feces.</title>
        <authorList>
            <person name="Wylensek D."/>
            <person name="Clavel T."/>
        </authorList>
    </citation>
    <scope>NUCLEOTIDE SEQUENCE [LARGE SCALE GENOMIC DNA]</scope>
    <source>
        <strain evidence="11">oilRF-744-wt-GAM-9</strain>
    </source>
</reference>
<evidence type="ECO:0000256" key="7">
    <source>
        <dbReference type="ARBA" id="ARBA00023004"/>
    </source>
</evidence>
<keyword evidence="3" id="KW-0813">Transport</keyword>
<keyword evidence="11" id="KW-1185">Reference proteome</keyword>
<keyword evidence="4" id="KW-0349">Heme</keyword>
<evidence type="ECO:0000256" key="2">
    <source>
        <dbReference type="ARBA" id="ARBA00004196"/>
    </source>
</evidence>
<proteinExistence type="predicted"/>
<evidence type="ECO:0000259" key="9">
    <source>
        <dbReference type="Pfam" id="PF14537"/>
    </source>
</evidence>
<dbReference type="InterPro" id="IPR012286">
    <property type="entry name" value="Tetrahaem_cytochrome"/>
</dbReference>
<comment type="cofactor">
    <cofactor evidence="1">
        <name>heme c</name>
        <dbReference type="ChEBI" id="CHEBI:61717"/>
    </cofactor>
</comment>
<comment type="caution">
    <text evidence="10">The sequence shown here is derived from an EMBL/GenBank/DDBJ whole genome shotgun (WGS) entry which is preliminary data.</text>
</comment>
<evidence type="ECO:0000256" key="8">
    <source>
        <dbReference type="SAM" id="SignalP"/>
    </source>
</evidence>
<dbReference type="Proteomes" id="UP001297600">
    <property type="component" value="Unassembled WGS sequence"/>
</dbReference>
<feature type="chain" id="PRO_5047253451" evidence="8">
    <location>
        <begin position="25"/>
        <end position="121"/>
    </location>
</feature>
<accession>A0ABS9MPE7</accession>
<keyword evidence="6" id="KW-0249">Electron transport</keyword>
<keyword evidence="7" id="KW-0408">Iron</keyword>
<dbReference type="EMBL" id="JAKNCT010000003">
    <property type="protein sequence ID" value="MCG5030479.1"/>
    <property type="molecule type" value="Genomic_DNA"/>
</dbReference>
<dbReference type="RefSeq" id="WP_237978134.1">
    <property type="nucleotide sequence ID" value="NZ_JAKNCT010000003.1"/>
</dbReference>
<name>A0ABS9MPE7_9BURK</name>
<dbReference type="Pfam" id="PF14537">
    <property type="entry name" value="Cytochrom_c3_2"/>
    <property type="match status" value="1"/>
</dbReference>
<evidence type="ECO:0000256" key="6">
    <source>
        <dbReference type="ARBA" id="ARBA00022982"/>
    </source>
</evidence>
<evidence type="ECO:0000313" key="11">
    <source>
        <dbReference type="Proteomes" id="UP001297600"/>
    </source>
</evidence>
<feature type="domain" description="Tetrahaem cytochrome" evidence="9">
    <location>
        <begin position="34"/>
        <end position="115"/>
    </location>
</feature>
<comment type="subcellular location">
    <subcellularLocation>
        <location evidence="2">Cell envelope</location>
    </subcellularLocation>
</comment>
<keyword evidence="5" id="KW-0479">Metal-binding</keyword>
<evidence type="ECO:0000256" key="4">
    <source>
        <dbReference type="ARBA" id="ARBA00022617"/>
    </source>
</evidence>
<organism evidence="10 11">
    <name type="scientific">Mesosutterella porci</name>
    <dbReference type="NCBI Taxonomy" id="2915351"/>
    <lineage>
        <taxon>Bacteria</taxon>
        <taxon>Pseudomonadati</taxon>
        <taxon>Pseudomonadota</taxon>
        <taxon>Betaproteobacteria</taxon>
        <taxon>Burkholderiales</taxon>
        <taxon>Sutterellaceae</taxon>
        <taxon>Mesosutterella</taxon>
    </lineage>
</organism>
<dbReference type="Gene3D" id="1.10.1130.10">
    <property type="entry name" value="Flavocytochrome C3, Chain A"/>
    <property type="match status" value="1"/>
</dbReference>
<evidence type="ECO:0000313" key="10">
    <source>
        <dbReference type="EMBL" id="MCG5030479.1"/>
    </source>
</evidence>
<evidence type="ECO:0000256" key="1">
    <source>
        <dbReference type="ARBA" id="ARBA00001926"/>
    </source>
</evidence>
<evidence type="ECO:0000256" key="5">
    <source>
        <dbReference type="ARBA" id="ARBA00022723"/>
    </source>
</evidence>
<keyword evidence="8" id="KW-0732">Signal</keyword>
<gene>
    <name evidence="10" type="ORF">MAF45_03330</name>
</gene>
<evidence type="ECO:0000256" key="3">
    <source>
        <dbReference type="ARBA" id="ARBA00022448"/>
    </source>
</evidence>
<dbReference type="SUPFAM" id="SSF48695">
    <property type="entry name" value="Multiheme cytochromes"/>
    <property type="match status" value="1"/>
</dbReference>
<dbReference type="InterPro" id="IPR036280">
    <property type="entry name" value="Multihaem_cyt_sf"/>
</dbReference>
<protein>
    <submittedName>
        <fullName evidence="10">Cytochrome c3 family protein</fullName>
    </submittedName>
</protein>
<feature type="signal peptide" evidence="8">
    <location>
        <begin position="1"/>
        <end position="24"/>
    </location>
</feature>
<sequence>MMKKQMLAAMSAAVLGAFALNAWAAPAVPMGAHHAKMKCETCHTKDNAVKGNAFVPPSDKTCEGCHGSYAALAKKTAGGSEPNPHYSAHYGESLSCSACHRQHEKPQSYCNNCHDFRHKMP</sequence>